<organism evidence="2">
    <name type="scientific">Neobacillus citreus</name>
    <dbReference type="NCBI Taxonomy" id="2833578"/>
    <lineage>
        <taxon>Bacteria</taxon>
        <taxon>Bacillati</taxon>
        <taxon>Bacillota</taxon>
        <taxon>Bacilli</taxon>
        <taxon>Bacillales</taxon>
        <taxon>Bacillaceae</taxon>
        <taxon>Neobacillus</taxon>
    </lineage>
</organism>
<dbReference type="Proteomes" id="UP000677265">
    <property type="component" value="Unassembled WGS sequence"/>
</dbReference>
<dbReference type="RefSeq" id="WP_213146498.1">
    <property type="nucleotide sequence ID" value="NZ_JAGYPE020000011.1"/>
</dbReference>
<keyword evidence="4" id="KW-1185">Reference proteome</keyword>
<protein>
    <submittedName>
        <fullName evidence="2">Uncharacterized protein</fullName>
    </submittedName>
</protein>
<sequence length="98" mass="12039">MNPYGYYHSPQSQMDYNTYVPQILPQGTHAQFDPNRQPQQLERRVNQLERENNRQQQEIERLSREVNQLSRRLQRVNQRLRAVERRFNFPFTPFDGEY</sequence>
<comment type="caution">
    <text evidence="2">The sequence shown here is derived from an EMBL/GenBank/DDBJ whole genome shotgun (WGS) entry which is preliminary data.</text>
</comment>
<dbReference type="AlphaFoldDB" id="A0A942YDT5"/>
<evidence type="ECO:0000313" key="3">
    <source>
        <dbReference type="EMBL" id="MCH6265580.1"/>
    </source>
</evidence>
<gene>
    <name evidence="3" type="ORF">KHB02_008540</name>
    <name evidence="2" type="ORF">KHB02_35695</name>
</gene>
<evidence type="ECO:0000313" key="4">
    <source>
        <dbReference type="Proteomes" id="UP000677265"/>
    </source>
</evidence>
<evidence type="ECO:0000256" key="1">
    <source>
        <dbReference type="SAM" id="Coils"/>
    </source>
</evidence>
<keyword evidence="1" id="KW-0175">Coiled coil</keyword>
<dbReference type="EMBL" id="JAGYPE020000011">
    <property type="protein sequence ID" value="MCH6265580.1"/>
    <property type="molecule type" value="Genomic_DNA"/>
</dbReference>
<reference evidence="2" key="1">
    <citation type="submission" date="2021-05" db="EMBL/GenBank/DDBJ databases">
        <title>Novel Bacillus species.</title>
        <authorList>
            <person name="Liu G."/>
        </authorList>
    </citation>
    <scope>NUCLEOTIDE SEQUENCE</scope>
    <source>
        <strain evidence="2 4">FJAT-50051</strain>
    </source>
</reference>
<proteinExistence type="predicted"/>
<dbReference type="EMBL" id="JAGYPE010000007">
    <property type="protein sequence ID" value="MBS4186714.1"/>
    <property type="molecule type" value="Genomic_DNA"/>
</dbReference>
<evidence type="ECO:0000313" key="2">
    <source>
        <dbReference type="EMBL" id="MBS4186714.1"/>
    </source>
</evidence>
<feature type="coiled-coil region" evidence="1">
    <location>
        <begin position="38"/>
        <end position="86"/>
    </location>
</feature>
<name>A0A942YDT5_9BACI</name>
<accession>A0A942YDT5</accession>